<dbReference type="EMBL" id="MN739481">
    <property type="protein sequence ID" value="QHT07459.1"/>
    <property type="molecule type" value="Genomic_DNA"/>
</dbReference>
<reference evidence="2" key="1">
    <citation type="journal article" date="2020" name="Nature">
        <title>Giant virus diversity and host interactions through global metagenomics.</title>
        <authorList>
            <person name="Schulz F."/>
            <person name="Roux S."/>
            <person name="Paez-Espino D."/>
            <person name="Jungbluth S."/>
            <person name="Walsh D.A."/>
            <person name="Denef V.J."/>
            <person name="McMahon K.D."/>
            <person name="Konstantinidis K.T."/>
            <person name="Eloe-Fadrosh E.A."/>
            <person name="Kyrpides N.C."/>
            <person name="Woyke T."/>
        </authorList>
    </citation>
    <scope>NUCLEOTIDE SEQUENCE</scope>
    <source>
        <strain evidence="2">GVMAG-M-3300021963-12</strain>
    </source>
</reference>
<organism evidence="2">
    <name type="scientific">viral metagenome</name>
    <dbReference type="NCBI Taxonomy" id="1070528"/>
    <lineage>
        <taxon>unclassified sequences</taxon>
        <taxon>metagenomes</taxon>
        <taxon>organismal metagenomes</taxon>
    </lineage>
</organism>
<accession>A0A6C0CUT5</accession>
<evidence type="ECO:0000313" key="2">
    <source>
        <dbReference type="EMBL" id="QHT07459.1"/>
    </source>
</evidence>
<name>A0A6C0CUT5_9ZZZZ</name>
<dbReference type="InterPro" id="IPR049625">
    <property type="entry name" value="Glyco_transf_61_cat"/>
</dbReference>
<sequence>MQLFLIYEDNNIFHNFYQTLSYPIDDITEVIVNRSSNPWKLFFLRRLFPNARIRNYAYDLIPQLNMIAPYDHMRFIKYSIIPNILSAVTRTSSKDTGEYILINQRPEDDRYVYADDMPLEVFLKDMPIKVVNFGKMTPAEQAEACSKAKLFISAHGAGCTNLIYTPIDCPLIEINFRKNWYCDPVCDKHFSGELDINKPCGSQLKIPFHKADYHNLCYAIGKPYYEVEALRYEEIANRNPISKKRIYISGQELIELIRCSVDSSNVLVREPNDQGLPSQSS</sequence>
<feature type="domain" description="Glycosyltransferase 61 catalytic" evidence="1">
    <location>
        <begin position="82"/>
        <end position="169"/>
    </location>
</feature>
<dbReference type="GO" id="GO:0016757">
    <property type="term" value="F:glycosyltransferase activity"/>
    <property type="evidence" value="ECO:0007669"/>
    <property type="project" value="InterPro"/>
</dbReference>
<dbReference type="AlphaFoldDB" id="A0A6C0CUT5"/>
<protein>
    <recommendedName>
        <fullName evidence="1">Glycosyltransferase 61 catalytic domain-containing protein</fullName>
    </recommendedName>
</protein>
<proteinExistence type="predicted"/>
<dbReference type="Pfam" id="PF04577">
    <property type="entry name" value="Glyco_transf_61"/>
    <property type="match status" value="1"/>
</dbReference>
<evidence type="ECO:0000259" key="1">
    <source>
        <dbReference type="Pfam" id="PF04577"/>
    </source>
</evidence>